<dbReference type="Pfam" id="PF00926">
    <property type="entry name" value="DHBP_synthase"/>
    <property type="match status" value="1"/>
</dbReference>
<evidence type="ECO:0000256" key="12">
    <source>
        <dbReference type="ARBA" id="ARBA00023211"/>
    </source>
</evidence>
<protein>
    <recommendedName>
        <fullName evidence="8 14">3,4-dihydroxy-2-butanone 4-phosphate synthase</fullName>
        <shortName evidence="14">DHBP synthase</shortName>
        <ecNumber evidence="7 14">4.1.99.12</ecNumber>
    </recommendedName>
</protein>
<organism evidence="17 18">
    <name type="scientific">Brevundimonas subvibrioides (strain ATCC 15264 / DSM 4735 / LMG 14903 / NBRC 16000 / CB 81)</name>
    <name type="common">Caulobacter subvibrioides</name>
    <dbReference type="NCBI Taxonomy" id="633149"/>
    <lineage>
        <taxon>Bacteria</taxon>
        <taxon>Pseudomonadati</taxon>
        <taxon>Pseudomonadota</taxon>
        <taxon>Alphaproteobacteria</taxon>
        <taxon>Caulobacterales</taxon>
        <taxon>Caulobacteraceae</taxon>
        <taxon>Brevundimonas</taxon>
    </lineage>
</organism>
<comment type="subunit">
    <text evidence="14">Homodimer.</text>
</comment>
<dbReference type="eggNOG" id="COG0108">
    <property type="taxonomic scope" value="Bacteria"/>
</dbReference>
<feature type="binding site" evidence="14">
    <location>
        <begin position="156"/>
        <end position="160"/>
    </location>
    <ligand>
        <name>D-ribulose 5-phosphate</name>
        <dbReference type="ChEBI" id="CHEBI:58121"/>
    </ligand>
</feature>
<evidence type="ECO:0000256" key="5">
    <source>
        <dbReference type="ARBA" id="ARBA00005520"/>
    </source>
</evidence>
<name>D9QHN2_BRESC</name>
<evidence type="ECO:0000259" key="16">
    <source>
        <dbReference type="Pfam" id="PF00925"/>
    </source>
</evidence>
<dbReference type="RefSeq" id="WP_013269299.1">
    <property type="nucleotide sequence ID" value="NC_014375.1"/>
</dbReference>
<feature type="binding site" evidence="14">
    <location>
        <position position="44"/>
    </location>
    <ligand>
        <name>Mg(2+)</name>
        <dbReference type="ChEBI" id="CHEBI:18420"/>
        <label>1</label>
    </ligand>
</feature>
<dbReference type="InParanoid" id="D9QHN2"/>
<dbReference type="GO" id="GO:0000287">
    <property type="term" value="F:magnesium ion binding"/>
    <property type="evidence" value="ECO:0007669"/>
    <property type="project" value="UniProtKB-UniRule"/>
</dbReference>
<dbReference type="SUPFAM" id="SSF142695">
    <property type="entry name" value="RibA-like"/>
    <property type="match status" value="1"/>
</dbReference>
<dbReference type="InterPro" id="IPR017945">
    <property type="entry name" value="DHBP_synth_RibB-like_a/b_dom"/>
</dbReference>
<comment type="pathway">
    <text evidence="4 14">Cofactor biosynthesis; riboflavin biosynthesis; 2-hydroxy-3-oxobutyl phosphate from D-ribulose 5-phosphate: step 1/1.</text>
</comment>
<dbReference type="GO" id="GO:0008686">
    <property type="term" value="F:3,4-dihydroxy-2-butanone-4-phosphate synthase activity"/>
    <property type="evidence" value="ECO:0007669"/>
    <property type="project" value="UniProtKB-UniRule"/>
</dbReference>
<dbReference type="EMBL" id="CP002102">
    <property type="protein sequence ID" value="ADL01198.1"/>
    <property type="molecule type" value="Genomic_DNA"/>
</dbReference>
<feature type="binding site" evidence="14">
    <location>
        <position position="48"/>
    </location>
    <ligand>
        <name>D-ribulose 5-phosphate</name>
        <dbReference type="ChEBI" id="CHEBI:58121"/>
    </ligand>
</feature>
<dbReference type="Proteomes" id="UP000002696">
    <property type="component" value="Chromosome"/>
</dbReference>
<dbReference type="HOGENOM" id="CLU_020273_1_2_5"/>
<dbReference type="InterPro" id="IPR036144">
    <property type="entry name" value="RibA-like_sf"/>
</dbReference>
<dbReference type="NCBIfam" id="TIGR00506">
    <property type="entry name" value="ribB"/>
    <property type="match status" value="1"/>
</dbReference>
<dbReference type="STRING" id="633149.Bresu_1887"/>
<evidence type="ECO:0000313" key="18">
    <source>
        <dbReference type="Proteomes" id="UP000002696"/>
    </source>
</evidence>
<comment type="cofactor">
    <cofactor evidence="14">
        <name>Mg(2+)</name>
        <dbReference type="ChEBI" id="CHEBI:18420"/>
    </cofactor>
    <cofactor evidence="14">
        <name>Mn(2+)</name>
        <dbReference type="ChEBI" id="CHEBI:29035"/>
    </cofactor>
    <text evidence="14">Binds 2 divalent metal cations per subunit. Magnesium or manganese.</text>
</comment>
<feature type="site" description="Essential for catalytic activity" evidence="14">
    <location>
        <position position="142"/>
    </location>
</feature>
<dbReference type="PANTHER" id="PTHR21327:SF34">
    <property type="entry name" value="3,4-DIHYDROXY-2-BUTANONE 4-PHOSPHATE SYNTHASE"/>
    <property type="match status" value="1"/>
</dbReference>
<keyword evidence="10 14" id="KW-0479">Metal-binding</keyword>
<comment type="catalytic activity">
    <reaction evidence="1 14">
        <text>D-ribulose 5-phosphate = (2S)-2-hydroxy-3-oxobutyl phosphate + formate + H(+)</text>
        <dbReference type="Rhea" id="RHEA:18457"/>
        <dbReference type="ChEBI" id="CHEBI:15378"/>
        <dbReference type="ChEBI" id="CHEBI:15740"/>
        <dbReference type="ChEBI" id="CHEBI:58121"/>
        <dbReference type="ChEBI" id="CHEBI:58830"/>
        <dbReference type="EC" id="4.1.99.12"/>
    </reaction>
</comment>
<dbReference type="eggNOG" id="COG0807">
    <property type="taxonomic scope" value="Bacteria"/>
</dbReference>
<evidence type="ECO:0000256" key="4">
    <source>
        <dbReference type="ARBA" id="ARBA00004904"/>
    </source>
</evidence>
<feature type="region of interest" description="Disordered" evidence="15">
    <location>
        <begin position="1"/>
        <end position="22"/>
    </location>
</feature>
<feature type="binding site" evidence="14">
    <location>
        <position position="44"/>
    </location>
    <ligand>
        <name>Mg(2+)</name>
        <dbReference type="ChEBI" id="CHEBI:18420"/>
        <label>2</label>
    </ligand>
</feature>
<evidence type="ECO:0000256" key="14">
    <source>
        <dbReference type="HAMAP-Rule" id="MF_00180"/>
    </source>
</evidence>
<keyword evidence="12 14" id="KW-0464">Manganese</keyword>
<keyword evidence="13 14" id="KW-0456">Lyase</keyword>
<dbReference type="FunCoup" id="D9QHN2">
    <property type="interactions" value="391"/>
</dbReference>
<dbReference type="InterPro" id="IPR000422">
    <property type="entry name" value="DHBP_synthase_RibB"/>
</dbReference>
<comment type="similarity">
    <text evidence="5">In the N-terminal section; belongs to the DHBP synthase family.</text>
</comment>
<dbReference type="Pfam" id="PF00925">
    <property type="entry name" value="GTP_cyclohydro2"/>
    <property type="match status" value="1"/>
</dbReference>
<evidence type="ECO:0000256" key="2">
    <source>
        <dbReference type="ARBA" id="ARBA00001936"/>
    </source>
</evidence>
<dbReference type="EC" id="4.1.99.12" evidence="7 14"/>
<dbReference type="KEGG" id="bsb:Bresu_1887"/>
<reference evidence="18" key="1">
    <citation type="journal article" date="2011" name="J. Bacteriol.">
        <title>Genome sequences of eight morphologically diverse alphaproteobacteria.</title>
        <authorList>
            <consortium name="US DOE Joint Genome Institute"/>
            <person name="Brown P.J."/>
            <person name="Kysela D.T."/>
            <person name="Buechlein A."/>
            <person name="Hemmerich C."/>
            <person name="Brun Y.V."/>
        </authorList>
    </citation>
    <scope>NUCLEOTIDE SEQUENCE [LARGE SCALE GENOMIC DNA]</scope>
    <source>
        <strain evidence="18">ATCC 15264 / DSM 4735 / LMG 14903 / NBRC 16000 / CB 81</strain>
    </source>
</reference>
<dbReference type="BioCyc" id="BSUB633149:G1GM8-1879-MONOMER"/>
<proteinExistence type="inferred from homology"/>
<dbReference type="FunFam" id="3.90.870.10:FF:000001">
    <property type="entry name" value="Riboflavin biosynthesis protein RibBA"/>
    <property type="match status" value="1"/>
</dbReference>
<accession>D9QHN2</accession>
<feature type="domain" description="GTP cyclohydrolase II" evidence="16">
    <location>
        <begin position="224"/>
        <end position="374"/>
    </location>
</feature>
<evidence type="ECO:0000256" key="8">
    <source>
        <dbReference type="ARBA" id="ARBA00018836"/>
    </source>
</evidence>
<dbReference type="GO" id="GO:0009231">
    <property type="term" value="P:riboflavin biosynthetic process"/>
    <property type="evidence" value="ECO:0007669"/>
    <property type="project" value="UniProtKB-UniRule"/>
</dbReference>
<comment type="similarity">
    <text evidence="6">In the C-terminal section; belongs to the GTP cyclohydrolase II family.</text>
</comment>
<dbReference type="AlphaFoldDB" id="D9QHN2"/>
<evidence type="ECO:0000256" key="1">
    <source>
        <dbReference type="ARBA" id="ARBA00000141"/>
    </source>
</evidence>
<keyword evidence="11 14" id="KW-0460">Magnesium</keyword>
<comment type="similarity">
    <text evidence="14">Belongs to the DHBP synthase family.</text>
</comment>
<evidence type="ECO:0000256" key="3">
    <source>
        <dbReference type="ARBA" id="ARBA00002284"/>
    </source>
</evidence>
<feature type="site" description="Essential for catalytic activity" evidence="14">
    <location>
        <position position="180"/>
    </location>
</feature>
<dbReference type="PIRSF" id="PIRSF001259">
    <property type="entry name" value="RibA"/>
    <property type="match status" value="1"/>
</dbReference>
<evidence type="ECO:0000256" key="10">
    <source>
        <dbReference type="ARBA" id="ARBA00022723"/>
    </source>
</evidence>
<keyword evidence="9 14" id="KW-0686">Riboflavin biosynthesis</keyword>
<evidence type="ECO:0000313" key="17">
    <source>
        <dbReference type="EMBL" id="ADL01198.1"/>
    </source>
</evidence>
<dbReference type="GO" id="GO:0005829">
    <property type="term" value="C:cytosol"/>
    <property type="evidence" value="ECO:0007669"/>
    <property type="project" value="TreeGrafter"/>
</dbReference>
<evidence type="ECO:0000256" key="6">
    <source>
        <dbReference type="ARBA" id="ARBA00008976"/>
    </source>
</evidence>
<dbReference type="GO" id="GO:0003935">
    <property type="term" value="F:GTP cyclohydrolase II activity"/>
    <property type="evidence" value="ECO:0007669"/>
    <property type="project" value="TreeGrafter"/>
</dbReference>
<evidence type="ECO:0000256" key="15">
    <source>
        <dbReference type="SAM" id="MobiDB-lite"/>
    </source>
</evidence>
<sequence>MMRSSSQALGAASNPDSPISPIEDILEDARNGRPYILVDAEDRENEGDVIIPAQFATPDQINFMARHARGLICLAITADRARQLRLPPMAAENRESMATAFTVSIEAAEGVTTGISAADRARTVQVASDPTKTADDIVSPGHVFPLVARDGGVLVRTGHTEAAVDISRMAGLTPAGVICEIMNDDGTMARLPDLIGFAQLHGLKIGTIADLIAYRRRTERFVERVMDQPFESVHGGPFRLMLYRNTIEGAEHVALVHGRIDPDTPTLVRMHQVDFAADLLGHVEERQSYIPDALKTITRHDGPGVVVFLRDPALQGLAERLAGVDKPAAMDRSLRNYGVGAQILLDLGVRDMIVMSSTRPEPAAIEGYGLRIVGWRDMDGEDQS</sequence>
<dbReference type="HAMAP" id="MF_00180">
    <property type="entry name" value="RibB"/>
    <property type="match status" value="1"/>
</dbReference>
<dbReference type="Gene3D" id="3.90.870.10">
    <property type="entry name" value="DHBP synthase"/>
    <property type="match status" value="1"/>
</dbReference>
<keyword evidence="18" id="KW-1185">Reference proteome</keyword>
<feature type="binding site" evidence="14">
    <location>
        <position position="159"/>
    </location>
    <ligand>
        <name>Mg(2+)</name>
        <dbReference type="ChEBI" id="CHEBI:18420"/>
        <label>2</label>
    </ligand>
</feature>
<comment type="cofactor">
    <cofactor evidence="2">
        <name>Mn(2+)</name>
        <dbReference type="ChEBI" id="CHEBI:29035"/>
    </cofactor>
</comment>
<gene>
    <name evidence="14" type="primary">ribB</name>
    <name evidence="17" type="ordered locus">Bresu_1887</name>
</gene>
<evidence type="ECO:0000256" key="7">
    <source>
        <dbReference type="ARBA" id="ARBA00012153"/>
    </source>
</evidence>
<dbReference type="SUPFAM" id="SSF55821">
    <property type="entry name" value="YrdC/RibB"/>
    <property type="match status" value="1"/>
</dbReference>
<dbReference type="GO" id="GO:0030145">
    <property type="term" value="F:manganese ion binding"/>
    <property type="evidence" value="ECO:0007669"/>
    <property type="project" value="UniProtKB-UniRule"/>
</dbReference>
<dbReference type="InterPro" id="IPR032677">
    <property type="entry name" value="GTP_cyclohydro_II"/>
</dbReference>
<dbReference type="PANTHER" id="PTHR21327">
    <property type="entry name" value="GTP CYCLOHYDROLASE II-RELATED"/>
    <property type="match status" value="1"/>
</dbReference>
<feature type="binding site" evidence="14">
    <location>
        <begin position="43"/>
        <end position="44"/>
    </location>
    <ligand>
        <name>D-ribulose 5-phosphate</name>
        <dbReference type="ChEBI" id="CHEBI:58121"/>
    </ligand>
</feature>
<dbReference type="Gene3D" id="3.40.50.10990">
    <property type="entry name" value="GTP cyclohydrolase II"/>
    <property type="match status" value="1"/>
</dbReference>
<comment type="function">
    <text evidence="3 14">Catalyzes the conversion of D-ribulose 5-phosphate to formate and 3,4-dihydroxy-2-butanone 4-phosphate.</text>
</comment>
<evidence type="ECO:0000256" key="13">
    <source>
        <dbReference type="ARBA" id="ARBA00023239"/>
    </source>
</evidence>
<evidence type="ECO:0000256" key="11">
    <source>
        <dbReference type="ARBA" id="ARBA00022842"/>
    </source>
</evidence>
<evidence type="ECO:0000256" key="9">
    <source>
        <dbReference type="ARBA" id="ARBA00022619"/>
    </source>
</evidence>
<dbReference type="UniPathway" id="UPA00275">
    <property type="reaction ID" value="UER00399"/>
</dbReference>